<evidence type="ECO:0000256" key="1">
    <source>
        <dbReference type="SAM" id="MobiDB-lite"/>
    </source>
</evidence>
<dbReference type="CDD" id="cd17080">
    <property type="entry name" value="Ubl_SLD2_Esc2_like"/>
    <property type="match status" value="1"/>
</dbReference>
<reference evidence="3 4" key="1">
    <citation type="submission" date="2019-03" db="EMBL/GenBank/DDBJ databases">
        <title>Sequencing 23 genomes of Wallemia ichthyophaga.</title>
        <authorList>
            <person name="Gostincar C."/>
        </authorList>
    </citation>
    <scope>NUCLEOTIDE SEQUENCE [LARGE SCALE GENOMIC DNA]</scope>
    <source>
        <strain evidence="3 4">EXF-5753</strain>
    </source>
</reference>
<feature type="region of interest" description="Disordered" evidence="1">
    <location>
        <begin position="230"/>
        <end position="250"/>
    </location>
</feature>
<accession>A0A4T0FGI8</accession>
<gene>
    <name evidence="3" type="ORF">E3P99_03138</name>
</gene>
<evidence type="ECO:0000259" key="2">
    <source>
        <dbReference type="Pfam" id="PF11976"/>
    </source>
</evidence>
<feature type="compositionally biased region" description="Polar residues" evidence="1">
    <location>
        <begin position="199"/>
        <end position="211"/>
    </location>
</feature>
<comment type="caution">
    <text evidence="3">The sequence shown here is derived from an EMBL/GenBank/DDBJ whole genome shotgun (WGS) entry which is preliminary data.</text>
</comment>
<dbReference type="Proteomes" id="UP000310189">
    <property type="component" value="Unassembled WGS sequence"/>
</dbReference>
<feature type="compositionally biased region" description="Basic and acidic residues" evidence="1">
    <location>
        <begin position="419"/>
        <end position="448"/>
    </location>
</feature>
<feature type="compositionally biased region" description="Basic and acidic residues" evidence="1">
    <location>
        <begin position="167"/>
        <end position="190"/>
    </location>
</feature>
<dbReference type="InterPro" id="IPR022617">
    <property type="entry name" value="Rad60/SUMO-like_dom"/>
</dbReference>
<feature type="region of interest" description="Disordered" evidence="1">
    <location>
        <begin position="412"/>
        <end position="488"/>
    </location>
</feature>
<dbReference type="Pfam" id="PF11976">
    <property type="entry name" value="Rad60-SLD"/>
    <property type="match status" value="1"/>
</dbReference>
<proteinExistence type="predicted"/>
<feature type="domain" description="Rad60/SUMO-like" evidence="2">
    <location>
        <begin position="491"/>
        <end position="559"/>
    </location>
</feature>
<organism evidence="3 4">
    <name type="scientific">Wallemia hederae</name>
    <dbReference type="NCBI Taxonomy" id="1540922"/>
    <lineage>
        <taxon>Eukaryota</taxon>
        <taxon>Fungi</taxon>
        <taxon>Dikarya</taxon>
        <taxon>Basidiomycota</taxon>
        <taxon>Wallemiomycotina</taxon>
        <taxon>Wallemiomycetes</taxon>
        <taxon>Wallemiales</taxon>
        <taxon>Wallemiaceae</taxon>
        <taxon>Wallemia</taxon>
    </lineage>
</organism>
<evidence type="ECO:0000313" key="4">
    <source>
        <dbReference type="Proteomes" id="UP000310189"/>
    </source>
</evidence>
<sequence>MAPKVRPRPRARQQGLDKDLDGSGSPAKPSTSKSATPTRSNTQRAGISVDSDDDDFFMRSNGAMWKRDFVKSAKRSRRDLSPSVEQQQEREQEQEPGDKRKNSVIELSSSSDHPFSESESDEIPPSSSPIYGENEDGSMPERPNRRRRKGPRKIKQHPLPSWANPKAQERKRREDEIREDLLKRFPDSQHNRFLFGFPANSNTQSRSQSQPNDDDDLGDLREFIHWEQPKDTRDSSHVELTPPPASIAPPLRRSAVPRFEQDYDEPFDVAEPVNLNPALMAIRQNIKTNPVHQSDNANIGPEILDIKCKVYVDKPGSIPQVDPTTNTVTRQLEKVSKSFRYRRADNFESLFKYLAQPTLLNTRIDGIVMTYEGHRVFTGATPASLNMWDKADMEAMTVSTYEFLKKQKKSQHMAQVAQARKEEEEERRNRREQEQLEREQQEADRAEAQEADAGGSSDVEFVGATQKRPSAQNSSVPPMPPSIASPASGSIRLTLRGMNRNEEYKIQISGERKCATLLNSYISHFKIDQRQAPSYILEFDGEKLDNETLIKDTELEDEEWV</sequence>
<feature type="compositionally biased region" description="Basic residues" evidence="1">
    <location>
        <begin position="1"/>
        <end position="11"/>
    </location>
</feature>
<name>A0A4T0FGI8_9BASI</name>
<dbReference type="EMBL" id="SPNW01000054">
    <property type="protein sequence ID" value="TIA87487.1"/>
    <property type="molecule type" value="Genomic_DNA"/>
</dbReference>
<protein>
    <recommendedName>
        <fullName evidence="2">Rad60/SUMO-like domain-containing protein</fullName>
    </recommendedName>
</protein>
<dbReference type="OrthoDB" id="3365399at2759"/>
<feature type="region of interest" description="Disordered" evidence="1">
    <location>
        <begin position="1"/>
        <end position="218"/>
    </location>
</feature>
<feature type="compositionally biased region" description="Basic residues" evidence="1">
    <location>
        <begin position="144"/>
        <end position="156"/>
    </location>
</feature>
<feature type="compositionally biased region" description="Polar residues" evidence="1">
    <location>
        <begin position="28"/>
        <end position="45"/>
    </location>
</feature>
<evidence type="ECO:0000313" key="3">
    <source>
        <dbReference type="EMBL" id="TIA87487.1"/>
    </source>
</evidence>
<keyword evidence="4" id="KW-1185">Reference proteome</keyword>
<feature type="compositionally biased region" description="Basic and acidic residues" evidence="1">
    <location>
        <begin position="87"/>
        <end position="103"/>
    </location>
</feature>
<dbReference type="AlphaFoldDB" id="A0A4T0FGI8"/>
<dbReference type="Gene3D" id="3.10.20.90">
    <property type="entry name" value="Phosphatidylinositol 3-kinase Catalytic Subunit, Chain A, domain 1"/>
    <property type="match status" value="2"/>
</dbReference>